<evidence type="ECO:0000256" key="1">
    <source>
        <dbReference type="ARBA" id="ARBA00001974"/>
    </source>
</evidence>
<evidence type="ECO:0000313" key="7">
    <source>
        <dbReference type="EMBL" id="KAF4467934.1"/>
    </source>
</evidence>
<dbReference type="Proteomes" id="UP000554235">
    <property type="component" value="Unassembled WGS sequence"/>
</dbReference>
<keyword evidence="5 7" id="KW-0503">Monooxygenase</keyword>
<keyword evidence="8" id="KW-1185">Reference proteome</keyword>
<evidence type="ECO:0000313" key="8">
    <source>
        <dbReference type="Proteomes" id="UP000554235"/>
    </source>
</evidence>
<gene>
    <name evidence="7" type="ORF">FALBO_5168</name>
</gene>
<keyword evidence="2" id="KW-0285">Flavoprotein</keyword>
<dbReference type="Gene3D" id="3.50.50.60">
    <property type="entry name" value="FAD/NAD(P)-binding domain"/>
    <property type="match status" value="1"/>
</dbReference>
<keyword evidence="3" id="KW-0274">FAD</keyword>
<evidence type="ECO:0000256" key="3">
    <source>
        <dbReference type="ARBA" id="ARBA00022827"/>
    </source>
</evidence>
<evidence type="ECO:0000256" key="4">
    <source>
        <dbReference type="ARBA" id="ARBA00023002"/>
    </source>
</evidence>
<keyword evidence="4" id="KW-0560">Oxidoreductase</keyword>
<dbReference type="EMBL" id="JAADYS010000679">
    <property type="protein sequence ID" value="KAF4467934.1"/>
    <property type="molecule type" value="Genomic_DNA"/>
</dbReference>
<protein>
    <submittedName>
        <fullName evidence="7">Monooxygenase</fullName>
    </submittedName>
</protein>
<dbReference type="AlphaFoldDB" id="A0A8H4LI65"/>
<dbReference type="InterPro" id="IPR002938">
    <property type="entry name" value="FAD-bd"/>
</dbReference>
<dbReference type="SUPFAM" id="SSF51905">
    <property type="entry name" value="FAD/NAD(P)-binding domain"/>
    <property type="match status" value="1"/>
</dbReference>
<evidence type="ECO:0000256" key="5">
    <source>
        <dbReference type="ARBA" id="ARBA00023033"/>
    </source>
</evidence>
<dbReference type="PANTHER" id="PTHR47178:SF1">
    <property type="entry name" value="FAD-BINDING DOMAIN-CONTAINING PROTEIN-RELATED"/>
    <property type="match status" value="1"/>
</dbReference>
<dbReference type="Pfam" id="PF01494">
    <property type="entry name" value="FAD_binding_3"/>
    <property type="match status" value="1"/>
</dbReference>
<accession>A0A8H4LI65</accession>
<evidence type="ECO:0000259" key="6">
    <source>
        <dbReference type="Pfam" id="PF01494"/>
    </source>
</evidence>
<evidence type="ECO:0000256" key="2">
    <source>
        <dbReference type="ARBA" id="ARBA00022630"/>
    </source>
</evidence>
<proteinExistence type="predicted"/>
<dbReference type="GO" id="GO:0004497">
    <property type="term" value="F:monooxygenase activity"/>
    <property type="evidence" value="ECO:0007669"/>
    <property type="project" value="UniProtKB-KW"/>
</dbReference>
<name>A0A8H4LI65_9HYPO</name>
<feature type="domain" description="FAD-binding" evidence="6">
    <location>
        <begin position="68"/>
        <end position="129"/>
    </location>
</feature>
<organism evidence="7 8">
    <name type="scientific">Fusarium albosuccineum</name>
    <dbReference type="NCBI Taxonomy" id="1237068"/>
    <lineage>
        <taxon>Eukaryota</taxon>
        <taxon>Fungi</taxon>
        <taxon>Dikarya</taxon>
        <taxon>Ascomycota</taxon>
        <taxon>Pezizomycotina</taxon>
        <taxon>Sordariomycetes</taxon>
        <taxon>Hypocreomycetidae</taxon>
        <taxon>Hypocreales</taxon>
        <taxon>Nectriaceae</taxon>
        <taxon>Fusarium</taxon>
        <taxon>Fusarium decemcellulare species complex</taxon>
    </lineage>
</organism>
<comment type="caution">
    <text evidence="7">The sequence shown here is derived from an EMBL/GenBank/DDBJ whole genome shotgun (WGS) entry which is preliminary data.</text>
</comment>
<comment type="cofactor">
    <cofactor evidence="1">
        <name>FAD</name>
        <dbReference type="ChEBI" id="CHEBI:57692"/>
    </cofactor>
</comment>
<dbReference type="GO" id="GO:0071949">
    <property type="term" value="F:FAD binding"/>
    <property type="evidence" value="ECO:0007669"/>
    <property type="project" value="InterPro"/>
</dbReference>
<reference evidence="7 8" key="1">
    <citation type="submission" date="2020-01" db="EMBL/GenBank/DDBJ databases">
        <title>Identification and distribution of gene clusters putatively required for synthesis of sphingolipid metabolism inhibitors in phylogenetically diverse species of the filamentous fungus Fusarium.</title>
        <authorList>
            <person name="Kim H.-S."/>
            <person name="Busman M."/>
            <person name="Brown D.W."/>
            <person name="Divon H."/>
            <person name="Uhlig S."/>
            <person name="Proctor R.H."/>
        </authorList>
    </citation>
    <scope>NUCLEOTIDE SEQUENCE [LARGE SCALE GENOMIC DNA]</scope>
    <source>
        <strain evidence="7 8">NRRL 20459</strain>
    </source>
</reference>
<dbReference type="PANTHER" id="PTHR47178">
    <property type="entry name" value="MONOOXYGENASE, FAD-BINDING"/>
    <property type="match status" value="1"/>
</dbReference>
<dbReference type="OrthoDB" id="47494at2759"/>
<sequence length="165" mass="18343">MLETPQVNGTAGTPNEHYRVQVMISWPVKTPDDENSTTCCEMLCTESPKGPKRLKLFFKIGLVPHWDNHSGKITLAGDAAHAMTMYRGEAANHGILDAYRLCKALEAVYREESNLKEAIDGYEMELRERTSIAVLLSRQACLDAHDWAGLNENSAVLKKRAIVGV</sequence>
<dbReference type="InterPro" id="IPR036188">
    <property type="entry name" value="FAD/NAD-bd_sf"/>
</dbReference>